<name>A0A423XE74_9PEZI</name>
<organism evidence="1 2">
    <name type="scientific">Cytospora leucostoma</name>
    <dbReference type="NCBI Taxonomy" id="1230097"/>
    <lineage>
        <taxon>Eukaryota</taxon>
        <taxon>Fungi</taxon>
        <taxon>Dikarya</taxon>
        <taxon>Ascomycota</taxon>
        <taxon>Pezizomycotina</taxon>
        <taxon>Sordariomycetes</taxon>
        <taxon>Sordariomycetidae</taxon>
        <taxon>Diaporthales</taxon>
        <taxon>Cytosporaceae</taxon>
        <taxon>Cytospora</taxon>
    </lineage>
</organism>
<reference evidence="1 2" key="1">
    <citation type="submission" date="2015-09" db="EMBL/GenBank/DDBJ databases">
        <title>Host preference determinants of Valsa canker pathogens revealed by comparative genomics.</title>
        <authorList>
            <person name="Yin Z."/>
            <person name="Huang L."/>
        </authorList>
    </citation>
    <scope>NUCLEOTIDE SEQUENCE [LARGE SCALE GENOMIC DNA]</scope>
    <source>
        <strain evidence="1 2">SXYLt</strain>
    </source>
</reference>
<gene>
    <name evidence="1" type="ORF">VPNG_03951</name>
</gene>
<comment type="caution">
    <text evidence="1">The sequence shown here is derived from an EMBL/GenBank/DDBJ whole genome shotgun (WGS) entry which is preliminary data.</text>
</comment>
<protein>
    <submittedName>
        <fullName evidence="1">Uncharacterized protein</fullName>
    </submittedName>
</protein>
<dbReference type="AlphaFoldDB" id="A0A423XE74"/>
<proteinExistence type="predicted"/>
<dbReference type="Proteomes" id="UP000285146">
    <property type="component" value="Unassembled WGS sequence"/>
</dbReference>
<dbReference type="InParanoid" id="A0A423XE74"/>
<evidence type="ECO:0000313" key="1">
    <source>
        <dbReference type="EMBL" id="ROW14405.1"/>
    </source>
</evidence>
<sequence>MYDTVRTEIVKVQVPRAVRLQAMRTLALGLSPITSEAISHSPRGFVIGCEVAGLRPRQAEE</sequence>
<dbReference type="EMBL" id="LKEB01000014">
    <property type="protein sequence ID" value="ROW14405.1"/>
    <property type="molecule type" value="Genomic_DNA"/>
</dbReference>
<keyword evidence="2" id="KW-1185">Reference proteome</keyword>
<accession>A0A423XE74</accession>
<evidence type="ECO:0000313" key="2">
    <source>
        <dbReference type="Proteomes" id="UP000285146"/>
    </source>
</evidence>